<sequence>MDGARRGETRKKWEMKPGMAGSPDCAYRAGRRRDFQALLEDGRAMATGTEHGEFTIPTSRINQVAPTQVVDVAELYNHRRPTTNFAGRLAKLLFFSHLIATVILISFLSIAAFVSPSLLSFHFLLHWHAPLLVAAAASAAISLLFLFVSLRHPATAIKSSFWLSPVLACAVAVILLADGTALGLAFAVPFLLLALIQSLHACWTARRLRHAYAILSAAVASVPPSFALVNFLSLSLLALLAFFALWTLGAGGVAAGVHSRYDAVYLILLLIGLWWTAQAVRYTVFVAVAQIAYLRLACGITIPAAAAFESASKRALGDVCCAAALVPLVAATRAVARAMSAGGSDEFMFSCGWCFKGVADGAVARANRWGLVYVGVYGRGLWSSSAEAWEMFNKQGMERLIDLDLTGSFCLFCGVAGGGVSTLVAGSWMIAAGSDHSTEAKLYAFIIGYFMARIGMAWPQACVAAYHVVFAENPQMSSCIGARMRELQQSSSPPD</sequence>
<feature type="transmembrane region" description="Helical" evidence="6">
    <location>
        <begin position="183"/>
        <end position="203"/>
    </location>
</feature>
<dbReference type="AlphaFoldDB" id="A0A8J5HXF9"/>
<dbReference type="GO" id="GO:0022857">
    <property type="term" value="F:transmembrane transporter activity"/>
    <property type="evidence" value="ECO:0007669"/>
    <property type="project" value="UniProtKB-UniRule"/>
</dbReference>
<keyword evidence="4 6" id="KW-1133">Transmembrane helix</keyword>
<feature type="transmembrane region" description="Helical" evidence="6">
    <location>
        <begin position="160"/>
        <end position="177"/>
    </location>
</feature>
<dbReference type="Pfam" id="PF04515">
    <property type="entry name" value="Choline_transpo"/>
    <property type="match status" value="1"/>
</dbReference>
<dbReference type="Proteomes" id="UP000734854">
    <property type="component" value="Unassembled WGS sequence"/>
</dbReference>
<evidence type="ECO:0000256" key="6">
    <source>
        <dbReference type="RuleBase" id="RU368066"/>
    </source>
</evidence>
<name>A0A8J5HXF9_ZINOF</name>
<evidence type="ECO:0000256" key="5">
    <source>
        <dbReference type="ARBA" id="ARBA00023136"/>
    </source>
</evidence>
<keyword evidence="8" id="KW-1185">Reference proteome</keyword>
<comment type="caution">
    <text evidence="7">The sequence shown here is derived from an EMBL/GenBank/DDBJ whole genome shotgun (WGS) entry which is preliminary data.</text>
</comment>
<gene>
    <name evidence="7" type="ORF">ZIOFF_019035</name>
</gene>
<dbReference type="GO" id="GO:0005886">
    <property type="term" value="C:plasma membrane"/>
    <property type="evidence" value="ECO:0007669"/>
    <property type="project" value="UniProtKB-SubCell"/>
</dbReference>
<feature type="transmembrane region" description="Helical" evidence="6">
    <location>
        <begin position="235"/>
        <end position="257"/>
    </location>
</feature>
<dbReference type="PANTHER" id="PTHR12385">
    <property type="entry name" value="CHOLINE TRANSPORTER-LIKE (SLC FAMILY 44)"/>
    <property type="match status" value="1"/>
</dbReference>
<feature type="transmembrane region" description="Helical" evidence="6">
    <location>
        <begin position="127"/>
        <end position="148"/>
    </location>
</feature>
<proteinExistence type="inferred from homology"/>
<feature type="transmembrane region" description="Helical" evidence="6">
    <location>
        <begin position="264"/>
        <end position="284"/>
    </location>
</feature>
<keyword evidence="3 6" id="KW-0812">Transmembrane</keyword>
<dbReference type="EMBL" id="JACMSC010000005">
    <property type="protein sequence ID" value="KAG6521901.1"/>
    <property type="molecule type" value="Genomic_DNA"/>
</dbReference>
<feature type="transmembrane region" description="Helical" evidence="6">
    <location>
        <begin position="405"/>
        <end position="430"/>
    </location>
</feature>
<feature type="transmembrane region" description="Helical" evidence="6">
    <location>
        <begin position="442"/>
        <end position="469"/>
    </location>
</feature>
<accession>A0A8J5HXF9</accession>
<comment type="subcellular location">
    <subcellularLocation>
        <location evidence="6">Cell membrane</location>
        <topology evidence="6">Multi-pass membrane protein</topology>
    </subcellularLocation>
    <subcellularLocation>
        <location evidence="1">Membrane</location>
        <topology evidence="1">Multi-pass membrane protein</topology>
    </subcellularLocation>
</comment>
<feature type="transmembrane region" description="Helical" evidence="6">
    <location>
        <begin position="89"/>
        <end position="115"/>
    </location>
</feature>
<evidence type="ECO:0000256" key="1">
    <source>
        <dbReference type="ARBA" id="ARBA00004141"/>
    </source>
</evidence>
<dbReference type="InterPro" id="IPR007603">
    <property type="entry name" value="Choline_transptr-like"/>
</dbReference>
<comment type="function">
    <text evidence="6">Choline transporter.</text>
</comment>
<dbReference type="PANTHER" id="PTHR12385:SF84">
    <property type="entry name" value="CHOLINE TRANSPORTER-LIKE PROTEIN"/>
    <property type="match status" value="1"/>
</dbReference>
<protein>
    <recommendedName>
        <fullName evidence="6">Choline transporter-like protein</fullName>
    </recommendedName>
</protein>
<evidence type="ECO:0000313" key="8">
    <source>
        <dbReference type="Proteomes" id="UP000734854"/>
    </source>
</evidence>
<comment type="similarity">
    <text evidence="2 6">Belongs to the CTL (choline transporter-like) family.</text>
</comment>
<evidence type="ECO:0000313" key="7">
    <source>
        <dbReference type="EMBL" id="KAG6521901.1"/>
    </source>
</evidence>
<evidence type="ECO:0000256" key="2">
    <source>
        <dbReference type="ARBA" id="ARBA00007168"/>
    </source>
</evidence>
<organism evidence="7 8">
    <name type="scientific">Zingiber officinale</name>
    <name type="common">Ginger</name>
    <name type="synonym">Amomum zingiber</name>
    <dbReference type="NCBI Taxonomy" id="94328"/>
    <lineage>
        <taxon>Eukaryota</taxon>
        <taxon>Viridiplantae</taxon>
        <taxon>Streptophyta</taxon>
        <taxon>Embryophyta</taxon>
        <taxon>Tracheophyta</taxon>
        <taxon>Spermatophyta</taxon>
        <taxon>Magnoliopsida</taxon>
        <taxon>Liliopsida</taxon>
        <taxon>Zingiberales</taxon>
        <taxon>Zingiberaceae</taxon>
        <taxon>Zingiber</taxon>
    </lineage>
</organism>
<keyword evidence="5 6" id="KW-0472">Membrane</keyword>
<evidence type="ECO:0000256" key="4">
    <source>
        <dbReference type="ARBA" id="ARBA00022989"/>
    </source>
</evidence>
<evidence type="ECO:0000256" key="3">
    <source>
        <dbReference type="ARBA" id="ARBA00022692"/>
    </source>
</evidence>
<reference evidence="7 8" key="1">
    <citation type="submission" date="2020-08" db="EMBL/GenBank/DDBJ databases">
        <title>Plant Genome Project.</title>
        <authorList>
            <person name="Zhang R.-G."/>
        </authorList>
    </citation>
    <scope>NUCLEOTIDE SEQUENCE [LARGE SCALE GENOMIC DNA]</scope>
    <source>
        <tissue evidence="7">Rhizome</tissue>
    </source>
</reference>